<feature type="compositionally biased region" description="Basic and acidic residues" evidence="1">
    <location>
        <begin position="406"/>
        <end position="423"/>
    </location>
</feature>
<feature type="region of interest" description="Disordered" evidence="1">
    <location>
        <begin position="551"/>
        <end position="594"/>
    </location>
</feature>
<feature type="region of interest" description="Disordered" evidence="1">
    <location>
        <begin position="445"/>
        <end position="509"/>
    </location>
</feature>
<feature type="region of interest" description="Disordered" evidence="1">
    <location>
        <begin position="406"/>
        <end position="429"/>
    </location>
</feature>
<dbReference type="PANTHER" id="PTHR34409:SF1">
    <property type="entry name" value="MYB-LIKE DOMAIN-CONTAINING PROTEIN"/>
    <property type="match status" value="1"/>
</dbReference>
<evidence type="ECO:0000256" key="1">
    <source>
        <dbReference type="SAM" id="MobiDB-lite"/>
    </source>
</evidence>
<gene>
    <name evidence="3" type="ORF">TRAVEDRAFT_41095</name>
</gene>
<dbReference type="KEGG" id="tvs:TRAVEDRAFT_41095"/>
<dbReference type="GeneID" id="19414367"/>
<evidence type="ECO:0000313" key="4">
    <source>
        <dbReference type="Proteomes" id="UP000054317"/>
    </source>
</evidence>
<protein>
    <recommendedName>
        <fullName evidence="2">DUF6818 domain-containing protein</fullName>
    </recommendedName>
</protein>
<dbReference type="InterPro" id="IPR049203">
    <property type="entry name" value="DUF6818"/>
</dbReference>
<dbReference type="Pfam" id="PF20681">
    <property type="entry name" value="DUF6818"/>
    <property type="match status" value="1"/>
</dbReference>
<evidence type="ECO:0000313" key="3">
    <source>
        <dbReference type="EMBL" id="EIW51376.1"/>
    </source>
</evidence>
<dbReference type="RefSeq" id="XP_008045738.1">
    <property type="nucleotide sequence ID" value="XM_008047547.1"/>
</dbReference>
<evidence type="ECO:0000259" key="2">
    <source>
        <dbReference type="Pfam" id="PF20681"/>
    </source>
</evidence>
<dbReference type="AlphaFoldDB" id="R7S6B3"/>
<feature type="compositionally biased region" description="Low complexity" evidence="1">
    <location>
        <begin position="87"/>
        <end position="97"/>
    </location>
</feature>
<sequence>MDHPSASDLQARPGPSHPPRPRPVYRAPPAFPPSAAPAPATFEALPSFNAGFPPGPPGPHPFIFSHTFPPSFGSQHTQSAGPPSPSPTASGSRASAPVHPPFLRSESSSREGSPELRGAHHPAPAQPNPTAVTSKSDKGKKRALEHGTSSVAKKPRVAPKPKAAPPRLSAKAKGKQVVRPPAALPQSHNGRQPGASNYTDEDMDALLDLVEVELPIGQNAWQRITDDFNSWARENGRPPRTQKPLKTKYDTLVRTPKPTGSASVPANVERAWEIEEHINEKIHLGVLDDGDIADNNEEVNESIIEVDDEASNSEVEIVDPPVRASAKERGLLAASARKPFAQPVMKGFRDQATASTARAAASSRRAQAQDFMSAVTTSLDPAARNARDDARYARRFAQDELQRLSSDNRDLRTRNDTLTDRLHQQSTEVARLQSRLDMMEMMQAAHGNGRRRHDDWDTDGSPRPRRPRSYARRYSSPPPPPMSPPRIIPSACNVSMHSPSPSRSYPARERQLDASPIRHFAGSTPRSGIPPPPSLSAFTFTPTASGSSLDTLAAAASTSTAHHMHEQEDAPSVTLTFTSPQRRRDWDAGSHIPR</sequence>
<dbReference type="EMBL" id="JH711819">
    <property type="protein sequence ID" value="EIW51376.1"/>
    <property type="molecule type" value="Genomic_DNA"/>
</dbReference>
<feature type="compositionally biased region" description="Polar residues" evidence="1">
    <location>
        <begin position="186"/>
        <end position="198"/>
    </location>
</feature>
<feature type="compositionally biased region" description="Low complexity" evidence="1">
    <location>
        <begin position="551"/>
        <end position="561"/>
    </location>
</feature>
<keyword evidence="4" id="KW-1185">Reference proteome</keyword>
<dbReference type="OrthoDB" id="2758145at2759"/>
<accession>R7S6B3</accession>
<dbReference type="Proteomes" id="UP000054317">
    <property type="component" value="Unassembled WGS sequence"/>
</dbReference>
<feature type="domain" description="DUF6818" evidence="2">
    <location>
        <begin position="215"/>
        <end position="295"/>
    </location>
</feature>
<feature type="region of interest" description="Disordered" evidence="1">
    <location>
        <begin position="1"/>
        <end position="202"/>
    </location>
</feature>
<feature type="compositionally biased region" description="Polar residues" evidence="1">
    <location>
        <begin position="492"/>
        <end position="503"/>
    </location>
</feature>
<feature type="compositionally biased region" description="Pro residues" evidence="1">
    <location>
        <begin position="476"/>
        <end position="487"/>
    </location>
</feature>
<dbReference type="PANTHER" id="PTHR34409">
    <property type="entry name" value="SET DOMAIN-CONTAINING PROTEIN"/>
    <property type="match status" value="1"/>
</dbReference>
<organism evidence="3 4">
    <name type="scientific">Trametes versicolor (strain FP-101664)</name>
    <name type="common">White-rot fungus</name>
    <name type="synonym">Coriolus versicolor</name>
    <dbReference type="NCBI Taxonomy" id="717944"/>
    <lineage>
        <taxon>Eukaryota</taxon>
        <taxon>Fungi</taxon>
        <taxon>Dikarya</taxon>
        <taxon>Basidiomycota</taxon>
        <taxon>Agaricomycotina</taxon>
        <taxon>Agaricomycetes</taxon>
        <taxon>Polyporales</taxon>
        <taxon>Polyporaceae</taxon>
        <taxon>Trametes</taxon>
    </lineage>
</organism>
<proteinExistence type="predicted"/>
<name>R7S6B3_TRAVS</name>
<reference evidence="4" key="1">
    <citation type="journal article" date="2012" name="Science">
        <title>The Paleozoic origin of enzymatic lignin decomposition reconstructed from 31 fungal genomes.</title>
        <authorList>
            <person name="Floudas D."/>
            <person name="Binder M."/>
            <person name="Riley R."/>
            <person name="Barry K."/>
            <person name="Blanchette R.A."/>
            <person name="Henrissat B."/>
            <person name="Martinez A.T."/>
            <person name="Otillar R."/>
            <person name="Spatafora J.W."/>
            <person name="Yadav J.S."/>
            <person name="Aerts A."/>
            <person name="Benoit I."/>
            <person name="Boyd A."/>
            <person name="Carlson A."/>
            <person name="Copeland A."/>
            <person name="Coutinho P.M."/>
            <person name="de Vries R.P."/>
            <person name="Ferreira P."/>
            <person name="Findley K."/>
            <person name="Foster B."/>
            <person name="Gaskell J."/>
            <person name="Glotzer D."/>
            <person name="Gorecki P."/>
            <person name="Heitman J."/>
            <person name="Hesse C."/>
            <person name="Hori C."/>
            <person name="Igarashi K."/>
            <person name="Jurgens J.A."/>
            <person name="Kallen N."/>
            <person name="Kersten P."/>
            <person name="Kohler A."/>
            <person name="Kuees U."/>
            <person name="Kumar T.K.A."/>
            <person name="Kuo A."/>
            <person name="LaButti K."/>
            <person name="Larrondo L.F."/>
            <person name="Lindquist E."/>
            <person name="Ling A."/>
            <person name="Lombard V."/>
            <person name="Lucas S."/>
            <person name="Lundell T."/>
            <person name="Martin R."/>
            <person name="McLaughlin D.J."/>
            <person name="Morgenstern I."/>
            <person name="Morin E."/>
            <person name="Murat C."/>
            <person name="Nagy L.G."/>
            <person name="Nolan M."/>
            <person name="Ohm R.A."/>
            <person name="Patyshakuliyeva A."/>
            <person name="Rokas A."/>
            <person name="Ruiz-Duenas F.J."/>
            <person name="Sabat G."/>
            <person name="Salamov A."/>
            <person name="Samejima M."/>
            <person name="Schmutz J."/>
            <person name="Slot J.C."/>
            <person name="St John F."/>
            <person name="Stenlid J."/>
            <person name="Sun H."/>
            <person name="Sun S."/>
            <person name="Syed K."/>
            <person name="Tsang A."/>
            <person name="Wiebenga A."/>
            <person name="Young D."/>
            <person name="Pisabarro A."/>
            <person name="Eastwood D.C."/>
            <person name="Martin F."/>
            <person name="Cullen D."/>
            <person name="Grigoriev I.V."/>
            <person name="Hibbett D.S."/>
        </authorList>
    </citation>
    <scope>NUCLEOTIDE SEQUENCE [LARGE SCALE GENOMIC DNA]</scope>
    <source>
        <strain evidence="4">FP-101664</strain>
    </source>
</reference>
<feature type="compositionally biased region" description="Basic and acidic residues" evidence="1">
    <location>
        <begin position="107"/>
        <end position="118"/>
    </location>
</feature>